<protein>
    <submittedName>
        <fullName evidence="2">Uncharacterized protein</fullName>
    </submittedName>
</protein>
<evidence type="ECO:0000256" key="1">
    <source>
        <dbReference type="SAM" id="SignalP"/>
    </source>
</evidence>
<evidence type="ECO:0000313" key="2">
    <source>
        <dbReference type="EMBL" id="TDD76118.1"/>
    </source>
</evidence>
<dbReference type="EMBL" id="SMKU01000217">
    <property type="protein sequence ID" value="TDD76118.1"/>
    <property type="molecule type" value="Genomic_DNA"/>
</dbReference>
<feature type="chain" id="PRO_5039201191" evidence="1">
    <location>
        <begin position="19"/>
        <end position="121"/>
    </location>
</feature>
<keyword evidence="3" id="KW-1185">Reference proteome</keyword>
<feature type="signal peptide" evidence="1">
    <location>
        <begin position="1"/>
        <end position="18"/>
    </location>
</feature>
<sequence>MIATILAATMALSGTVAAPQVLVEYQRTGGLAGVNDRVTVDKAGMAEVKAARFALTPRELRELRRDLARIGTPRSSAGGCRVADHFTYTLTYRGRSASRCEVPRDWRAVIARLDGLAARAA</sequence>
<dbReference type="AlphaFoldDB" id="A0A4R5ASE5"/>
<dbReference type="RefSeq" id="WP_131899600.1">
    <property type="nucleotide sequence ID" value="NZ_SMKU01000217.1"/>
</dbReference>
<dbReference type="Proteomes" id="UP000294513">
    <property type="component" value="Unassembled WGS sequence"/>
</dbReference>
<comment type="caution">
    <text evidence="2">The sequence shown here is derived from an EMBL/GenBank/DDBJ whole genome shotgun (WGS) entry which is preliminary data.</text>
</comment>
<gene>
    <name evidence="2" type="ORF">E1298_31140</name>
</gene>
<evidence type="ECO:0000313" key="3">
    <source>
        <dbReference type="Proteomes" id="UP000294513"/>
    </source>
</evidence>
<organism evidence="2 3">
    <name type="scientific">Actinomadura rubrisoli</name>
    <dbReference type="NCBI Taxonomy" id="2530368"/>
    <lineage>
        <taxon>Bacteria</taxon>
        <taxon>Bacillati</taxon>
        <taxon>Actinomycetota</taxon>
        <taxon>Actinomycetes</taxon>
        <taxon>Streptosporangiales</taxon>
        <taxon>Thermomonosporaceae</taxon>
        <taxon>Actinomadura</taxon>
    </lineage>
</organism>
<accession>A0A4R5ASE5</accession>
<proteinExistence type="predicted"/>
<dbReference type="OrthoDB" id="3538611at2"/>
<reference evidence="2 3" key="1">
    <citation type="submission" date="2019-03" db="EMBL/GenBank/DDBJ databases">
        <title>Draft genome sequences of novel Actinobacteria.</title>
        <authorList>
            <person name="Sahin N."/>
            <person name="Ay H."/>
            <person name="Saygin H."/>
        </authorList>
    </citation>
    <scope>NUCLEOTIDE SEQUENCE [LARGE SCALE GENOMIC DNA]</scope>
    <source>
        <strain evidence="2 3">H3C3</strain>
    </source>
</reference>
<keyword evidence="1" id="KW-0732">Signal</keyword>
<name>A0A4R5ASE5_9ACTN</name>